<proteinExistence type="predicted"/>
<reference evidence="2" key="1">
    <citation type="journal article" date="2022" name="Int. J. Mol. Sci.">
        <title>Draft Genome of Tanacetum Coccineum: Genomic Comparison of Closely Related Tanacetum-Family Plants.</title>
        <authorList>
            <person name="Yamashiro T."/>
            <person name="Shiraishi A."/>
            <person name="Nakayama K."/>
            <person name="Satake H."/>
        </authorList>
    </citation>
    <scope>NUCLEOTIDE SEQUENCE</scope>
</reference>
<evidence type="ECO:0000313" key="3">
    <source>
        <dbReference type="Proteomes" id="UP001151760"/>
    </source>
</evidence>
<feature type="transmembrane region" description="Helical" evidence="1">
    <location>
        <begin position="144"/>
        <end position="165"/>
    </location>
</feature>
<name>A0ABQ5FMT7_9ASTR</name>
<sequence>MRKVICRQIMHLSFEKPSGKETASRIDLRKVVHDPLVSENGTKCNHGLPKQQMPKSAYQNKTISTLVSNAFSALKEDNGKPMVDLVGDTRNKVGDPQRKTGIWSGRKADSPKRHVAFSVETKLRYFDNLMTWDKWARKWSMGMLLVRMVGGFLWLLALILVLPGLRCRISPTSFVLQCFLA</sequence>
<dbReference type="EMBL" id="BQNB010017490">
    <property type="protein sequence ID" value="GJT63802.1"/>
    <property type="molecule type" value="Genomic_DNA"/>
</dbReference>
<keyword evidence="1" id="KW-0812">Transmembrane</keyword>
<gene>
    <name evidence="2" type="ORF">Tco_1015282</name>
</gene>
<evidence type="ECO:0000313" key="2">
    <source>
        <dbReference type="EMBL" id="GJT63802.1"/>
    </source>
</evidence>
<keyword evidence="1" id="KW-1133">Transmembrane helix</keyword>
<dbReference type="Proteomes" id="UP001151760">
    <property type="component" value="Unassembled WGS sequence"/>
</dbReference>
<evidence type="ECO:0000256" key="1">
    <source>
        <dbReference type="SAM" id="Phobius"/>
    </source>
</evidence>
<accession>A0ABQ5FMT7</accession>
<organism evidence="2 3">
    <name type="scientific">Tanacetum coccineum</name>
    <dbReference type="NCBI Taxonomy" id="301880"/>
    <lineage>
        <taxon>Eukaryota</taxon>
        <taxon>Viridiplantae</taxon>
        <taxon>Streptophyta</taxon>
        <taxon>Embryophyta</taxon>
        <taxon>Tracheophyta</taxon>
        <taxon>Spermatophyta</taxon>
        <taxon>Magnoliopsida</taxon>
        <taxon>eudicotyledons</taxon>
        <taxon>Gunneridae</taxon>
        <taxon>Pentapetalae</taxon>
        <taxon>asterids</taxon>
        <taxon>campanulids</taxon>
        <taxon>Asterales</taxon>
        <taxon>Asteraceae</taxon>
        <taxon>Asteroideae</taxon>
        <taxon>Anthemideae</taxon>
        <taxon>Anthemidinae</taxon>
        <taxon>Tanacetum</taxon>
    </lineage>
</organism>
<keyword evidence="3" id="KW-1185">Reference proteome</keyword>
<reference evidence="2" key="2">
    <citation type="submission" date="2022-01" db="EMBL/GenBank/DDBJ databases">
        <authorList>
            <person name="Yamashiro T."/>
            <person name="Shiraishi A."/>
            <person name="Satake H."/>
            <person name="Nakayama K."/>
        </authorList>
    </citation>
    <scope>NUCLEOTIDE SEQUENCE</scope>
</reference>
<comment type="caution">
    <text evidence="2">The sequence shown here is derived from an EMBL/GenBank/DDBJ whole genome shotgun (WGS) entry which is preliminary data.</text>
</comment>
<protein>
    <submittedName>
        <fullName evidence="2">Uncharacterized protein</fullName>
    </submittedName>
</protein>
<keyword evidence="1" id="KW-0472">Membrane</keyword>